<gene>
    <name evidence="1" type="ORF">MMG00_06800</name>
</gene>
<proteinExistence type="predicted"/>
<evidence type="ECO:0000313" key="2">
    <source>
        <dbReference type="Proteomes" id="UP000829542"/>
    </source>
</evidence>
<dbReference type="EMBL" id="CP093379">
    <property type="protein sequence ID" value="UNM94956.1"/>
    <property type="molecule type" value="Genomic_DNA"/>
</dbReference>
<organism evidence="1 2">
    <name type="scientific">Ignatzschineria rhizosphaerae</name>
    <dbReference type="NCBI Taxonomy" id="2923279"/>
    <lineage>
        <taxon>Bacteria</taxon>
        <taxon>Pseudomonadati</taxon>
        <taxon>Pseudomonadota</taxon>
        <taxon>Gammaproteobacteria</taxon>
        <taxon>Cardiobacteriales</taxon>
        <taxon>Ignatzschineriaceae</taxon>
        <taxon>Ignatzschineria</taxon>
    </lineage>
</organism>
<dbReference type="Proteomes" id="UP000829542">
    <property type="component" value="Chromosome"/>
</dbReference>
<dbReference type="RefSeq" id="WP_242146720.1">
    <property type="nucleotide sequence ID" value="NZ_CP093379.1"/>
</dbReference>
<accession>A0ABY3WZJ6</accession>
<keyword evidence="2" id="KW-1185">Reference proteome</keyword>
<name>A0ABY3WZJ6_9GAMM</name>
<sequence length="47" mass="5595">MKLVIDSEIGLKVTESDCRRTDYGKHKNRSIWHRASLFDSYALPFYF</sequence>
<evidence type="ECO:0000313" key="1">
    <source>
        <dbReference type="EMBL" id="UNM94956.1"/>
    </source>
</evidence>
<protein>
    <submittedName>
        <fullName evidence="1">Uncharacterized protein</fullName>
    </submittedName>
</protein>
<reference evidence="1 2" key="1">
    <citation type="submission" date="2022-03" db="EMBL/GenBank/DDBJ databases">
        <title>Ignatzschineria rhizosphaerae HR5S32.</title>
        <authorList>
            <person name="Sun J.Q."/>
            <person name="Feng J.Y."/>
        </authorList>
    </citation>
    <scope>NUCLEOTIDE SEQUENCE [LARGE SCALE GENOMIC DNA]</scope>
    <source>
        <strain evidence="1 2">HR5S32</strain>
    </source>
</reference>